<proteinExistence type="inferred from homology"/>
<dbReference type="Proteomes" id="UP000630149">
    <property type="component" value="Unassembled WGS sequence"/>
</dbReference>
<dbReference type="Gene3D" id="3.40.50.2000">
    <property type="entry name" value="Glycogen Phosphorylase B"/>
    <property type="match status" value="2"/>
</dbReference>
<dbReference type="Gene3D" id="3.40.50.1000">
    <property type="entry name" value="HAD superfamily/HAD-like"/>
    <property type="match status" value="1"/>
</dbReference>
<keyword evidence="3" id="KW-1185">Reference proteome</keyword>
<dbReference type="InterPro" id="IPR001830">
    <property type="entry name" value="Glyco_trans_20"/>
</dbReference>
<organism evidence="2 3">
    <name type="scientific">Legionella impletisoli</name>
    <dbReference type="NCBI Taxonomy" id="343510"/>
    <lineage>
        <taxon>Bacteria</taxon>
        <taxon>Pseudomonadati</taxon>
        <taxon>Pseudomonadota</taxon>
        <taxon>Gammaproteobacteria</taxon>
        <taxon>Legionellales</taxon>
        <taxon>Legionellaceae</taxon>
        <taxon>Legionella</taxon>
    </lineage>
</organism>
<evidence type="ECO:0000313" key="2">
    <source>
        <dbReference type="EMBL" id="GGI86017.1"/>
    </source>
</evidence>
<accession>A0A917JU20</accession>
<dbReference type="RefSeq" id="WP_131776745.1">
    <property type="nucleotide sequence ID" value="NZ_BMOB01000005.1"/>
</dbReference>
<comment type="caution">
    <text evidence="2">The sequence shown here is derived from an EMBL/GenBank/DDBJ whole genome shotgun (WGS) entry which is preliminary data.</text>
</comment>
<sequence length="1192" mass="135848">MPLQVITTISPDFFSHQKKSGHANADRKLRIIIKEKGGNWQDTVLRSEGGLPVGTKWVMNCFPGSKIPHDLVRRVGSVRSLDVLESDDSGLRQFYENLQEHRNTSPVTVPSHRYEQWYRFVNEKVWIKFHKLTHSLSEPISVDPELTITSDEWQLYQTVNKKYAKALARDIISDLLARRTITLDINWLHDYQLMLVFHYLEEYLPAVIEEVIPSTSDEDSAPRYSEEEQQRLKNALPRALNAIKTSYFHHIPWPDVDTFTAEFPIIPNGARASLPEDDDSDDELAMESVTSALPETSLNTGKEIINGLLSSNHIAFQTKKDASNFIDCVRFYYPEARLESRNVRHKTIYLPTKELDIYVNPIGTDYRLFATSDLSDQAIIDYYSKLLGVSMVCEEALEEGDFELRLEELTEAALTSYLKAIVELLIVSLRTPKGLTDWLNDYLTPDHLQKETIQQTRFEVVAEFQANGIEDTSMLDQFFNAVQQSLNSLQKAKVDLLSDYRTLQPLWAFKSRTPGVQLFSSIGRLDPEKNVPTLLDAYLTYIQQCVSTHQPIKHSLLLFIVPSRLEVQAYQQELNTIMEKFLAIKHYLAEHGLPQNDFVYLAEETALQEAVANPGKTPSKPKLISPNAMVEFYRLGPVVISSRADGMNLVVKEWVGAQDGLIQRTLQGLFNFVKGYPDSLMSRAMTQEEKSMFSIYARALQQTFAEHPYLSSVITKLGLNFSTLLTEFFTHYDEEIPALPMLSRNAGAAAQLKQACIIDPLNPETLLQQFQHLDELDPIVRVARALELKNNVQHENGQEWRRDMVDQVLAKEAFSDSSRHIAQRIVKKDGLIFIDYDGTISPHVPNPDEAWPELTARSAILALMKVAADQIIFITGRDIPSFLRCFWGGLGREEQQKIPLTVIGSHGLEIQYRDGSKQSLVAFSDHERAFIASLRSDENILALKQKMLAILQPYLSPELRLSMDELIEIKQYSIALLTAPIRHILEDDSLLDLIEDQFAELLKTHFLISEKNASELTHFSVWRGIHICELRFNHTKADAIRTLLKDKRYSTARHLAFLGDDFGQLHQPGTDYSLAAWINEENSNPNSPYEGMVIQVMSDERRPSQKQLLSSPARPYMVLQSPLEVGNWLARCAQYAFEANSRHALITHGITQLTQRFPEHEILLPSETQAIELDKEELFDAGPEYHQGLIKL</sequence>
<dbReference type="PANTHER" id="PTHR10788:SF106">
    <property type="entry name" value="BCDNA.GH08860"/>
    <property type="match status" value="1"/>
</dbReference>
<dbReference type="GO" id="GO:0005992">
    <property type="term" value="P:trehalose biosynthetic process"/>
    <property type="evidence" value="ECO:0007669"/>
    <property type="project" value="InterPro"/>
</dbReference>
<dbReference type="PANTHER" id="PTHR10788">
    <property type="entry name" value="TREHALOSE-6-PHOSPHATE SYNTHASE"/>
    <property type="match status" value="1"/>
</dbReference>
<reference evidence="2" key="2">
    <citation type="submission" date="2020-09" db="EMBL/GenBank/DDBJ databases">
        <authorList>
            <person name="Sun Q."/>
            <person name="Ohkuma M."/>
        </authorList>
    </citation>
    <scope>NUCLEOTIDE SEQUENCE</scope>
    <source>
        <strain evidence="2">JCM 13919</strain>
    </source>
</reference>
<dbReference type="SUPFAM" id="SSF56784">
    <property type="entry name" value="HAD-like"/>
    <property type="match status" value="1"/>
</dbReference>
<dbReference type="GO" id="GO:0003825">
    <property type="term" value="F:alpha,alpha-trehalose-phosphate synthase (UDP-forming) activity"/>
    <property type="evidence" value="ECO:0007669"/>
    <property type="project" value="TreeGrafter"/>
</dbReference>
<dbReference type="InterPro" id="IPR036412">
    <property type="entry name" value="HAD-like_sf"/>
</dbReference>
<gene>
    <name evidence="2" type="ORF">GCM10007966_13300</name>
</gene>
<dbReference type="OrthoDB" id="9815690at2"/>
<evidence type="ECO:0000256" key="1">
    <source>
        <dbReference type="ARBA" id="ARBA00008799"/>
    </source>
</evidence>
<name>A0A917JU20_9GAMM</name>
<evidence type="ECO:0000313" key="3">
    <source>
        <dbReference type="Proteomes" id="UP000630149"/>
    </source>
</evidence>
<dbReference type="AlphaFoldDB" id="A0A917JU20"/>
<dbReference type="SUPFAM" id="SSF53756">
    <property type="entry name" value="UDP-Glycosyltransferase/glycogen phosphorylase"/>
    <property type="match status" value="2"/>
</dbReference>
<dbReference type="Pfam" id="PF00982">
    <property type="entry name" value="Glyco_transf_20"/>
    <property type="match status" value="1"/>
</dbReference>
<protein>
    <submittedName>
        <fullName evidence="2">Uncharacterized protein</fullName>
    </submittedName>
</protein>
<dbReference type="InterPro" id="IPR023214">
    <property type="entry name" value="HAD_sf"/>
</dbReference>
<dbReference type="EMBL" id="BMOB01000005">
    <property type="protein sequence ID" value="GGI86017.1"/>
    <property type="molecule type" value="Genomic_DNA"/>
</dbReference>
<reference evidence="2" key="1">
    <citation type="journal article" date="2014" name="Int. J. Syst. Evol. Microbiol.">
        <title>Complete genome sequence of Corynebacterium casei LMG S-19264T (=DSM 44701T), isolated from a smear-ripened cheese.</title>
        <authorList>
            <consortium name="US DOE Joint Genome Institute (JGI-PGF)"/>
            <person name="Walter F."/>
            <person name="Albersmeier A."/>
            <person name="Kalinowski J."/>
            <person name="Ruckert C."/>
        </authorList>
    </citation>
    <scope>NUCLEOTIDE SEQUENCE</scope>
    <source>
        <strain evidence="2">JCM 13919</strain>
    </source>
</reference>
<comment type="similarity">
    <text evidence="1">Belongs to the glycosyltransferase 20 family.</text>
</comment>